<keyword evidence="3" id="KW-1185">Reference proteome</keyword>
<dbReference type="Gene3D" id="1.20.930.20">
    <property type="entry name" value="Adaptor protein Cbl, N-terminal domain"/>
    <property type="match status" value="1"/>
</dbReference>
<dbReference type="EMBL" id="MU155256">
    <property type="protein sequence ID" value="KAF9477579.1"/>
    <property type="molecule type" value="Genomic_DNA"/>
</dbReference>
<dbReference type="CDD" id="cd21037">
    <property type="entry name" value="MLKL_NTD"/>
    <property type="match status" value="1"/>
</dbReference>
<evidence type="ECO:0000313" key="3">
    <source>
        <dbReference type="Proteomes" id="UP000807469"/>
    </source>
</evidence>
<sequence>MAPTFFGKKKKPQDNRETEGIDWADFVIQGASVTLALVKEAADFAPIPGLKQAAGTTLQILSSIQAVKDNKTAFRALGDDATALIAVIWRSYQTSPSKESWPPDDFKVVIDDLVHTLRSINEYVNAMLDRGVGLRWAYSTADVTKINEYRTKLQNAVQRFGVSSDLTIVDIIHQVLKDQKQILEQLAAKGITMEPAGTERISQGLETLKIDDSTVATSSTRSIQANVAGSNQGSFKADIDELHAAAQRRLGKRKENEAHSNLSWRATVETDEETEETEKTADEDWQSASSSENPEPLPKGKKSAPKGKKRQKKSYTPESTPATEIHAASIEATTRDMNGVAENTRASINMNLNASMGNLAALGSMNASMGNIDASIGNTTGHQGHPQSPPMSQFPPSNIPFPYPPFNLYFSHYNPGPSHPYIPYQSPPLPGFPPSSPMAGYGYPNIYGPGVHVNNINSGIVQNSTISNVGNDNSVHNYGGASKPKKRKNRG</sequence>
<feature type="compositionally biased region" description="Polar residues" evidence="1">
    <location>
        <begin position="467"/>
        <end position="476"/>
    </location>
</feature>
<feature type="region of interest" description="Disordered" evidence="1">
    <location>
        <begin position="467"/>
        <end position="491"/>
    </location>
</feature>
<dbReference type="InterPro" id="IPR059179">
    <property type="entry name" value="MLKL-like_MCAfunc"/>
</dbReference>
<reference evidence="2" key="1">
    <citation type="submission" date="2020-11" db="EMBL/GenBank/DDBJ databases">
        <authorList>
            <consortium name="DOE Joint Genome Institute"/>
            <person name="Ahrendt S."/>
            <person name="Riley R."/>
            <person name="Andreopoulos W."/>
            <person name="Labutti K."/>
            <person name="Pangilinan J."/>
            <person name="Ruiz-Duenas F.J."/>
            <person name="Barrasa J.M."/>
            <person name="Sanchez-Garcia M."/>
            <person name="Camarero S."/>
            <person name="Miyauchi S."/>
            <person name="Serrano A."/>
            <person name="Linde D."/>
            <person name="Babiker R."/>
            <person name="Drula E."/>
            <person name="Ayuso-Fernandez I."/>
            <person name="Pacheco R."/>
            <person name="Padilla G."/>
            <person name="Ferreira P."/>
            <person name="Barriuso J."/>
            <person name="Kellner H."/>
            <person name="Castanera R."/>
            <person name="Alfaro M."/>
            <person name="Ramirez L."/>
            <person name="Pisabarro A.G."/>
            <person name="Kuo A."/>
            <person name="Tritt A."/>
            <person name="Lipzen A."/>
            <person name="He G."/>
            <person name="Yan M."/>
            <person name="Ng V."/>
            <person name="Cullen D."/>
            <person name="Martin F."/>
            <person name="Rosso M.-N."/>
            <person name="Henrissat B."/>
            <person name="Hibbett D."/>
            <person name="Martinez A.T."/>
            <person name="Grigoriev I.V."/>
        </authorList>
    </citation>
    <scope>NUCLEOTIDE SEQUENCE</scope>
    <source>
        <strain evidence="2">CIRM-BRFM 674</strain>
    </source>
</reference>
<comment type="caution">
    <text evidence="2">The sequence shown here is derived from an EMBL/GenBank/DDBJ whole genome shotgun (WGS) entry which is preliminary data.</text>
</comment>
<dbReference type="InterPro" id="IPR036537">
    <property type="entry name" value="Adaptor_Cbl_N_dom_sf"/>
</dbReference>
<dbReference type="AlphaFoldDB" id="A0A9P6CYR3"/>
<proteinExistence type="predicted"/>
<name>A0A9P6CYR3_9AGAR</name>
<dbReference type="OrthoDB" id="192148at2759"/>
<gene>
    <name evidence="2" type="ORF">BDN70DRAFT_880967</name>
</gene>
<dbReference type="GO" id="GO:0007166">
    <property type="term" value="P:cell surface receptor signaling pathway"/>
    <property type="evidence" value="ECO:0007669"/>
    <property type="project" value="InterPro"/>
</dbReference>
<protein>
    <submittedName>
        <fullName evidence="2">Uncharacterized protein</fullName>
    </submittedName>
</protein>
<evidence type="ECO:0000256" key="1">
    <source>
        <dbReference type="SAM" id="MobiDB-lite"/>
    </source>
</evidence>
<feature type="region of interest" description="Disordered" evidence="1">
    <location>
        <begin position="250"/>
        <end position="334"/>
    </location>
</feature>
<evidence type="ECO:0000313" key="2">
    <source>
        <dbReference type="EMBL" id="KAF9477579.1"/>
    </source>
</evidence>
<feature type="compositionally biased region" description="Basic residues" evidence="1">
    <location>
        <begin position="299"/>
        <end position="313"/>
    </location>
</feature>
<organism evidence="2 3">
    <name type="scientific">Pholiota conissans</name>
    <dbReference type="NCBI Taxonomy" id="109636"/>
    <lineage>
        <taxon>Eukaryota</taxon>
        <taxon>Fungi</taxon>
        <taxon>Dikarya</taxon>
        <taxon>Basidiomycota</taxon>
        <taxon>Agaricomycotina</taxon>
        <taxon>Agaricomycetes</taxon>
        <taxon>Agaricomycetidae</taxon>
        <taxon>Agaricales</taxon>
        <taxon>Agaricineae</taxon>
        <taxon>Strophariaceae</taxon>
        <taxon>Pholiota</taxon>
    </lineage>
</organism>
<accession>A0A9P6CYR3</accession>
<dbReference type="Proteomes" id="UP000807469">
    <property type="component" value="Unassembled WGS sequence"/>
</dbReference>